<evidence type="ECO:0000313" key="2">
    <source>
        <dbReference type="Proteomes" id="UP000304953"/>
    </source>
</evidence>
<accession>A0AC61RUR3</accession>
<name>A0AC61RUR3_9FIRM</name>
<evidence type="ECO:0000313" key="1">
    <source>
        <dbReference type="EMBL" id="TGY95523.1"/>
    </source>
</evidence>
<keyword evidence="2" id="KW-1185">Reference proteome</keyword>
<gene>
    <name evidence="1" type="ORF">E5329_14640</name>
</gene>
<proteinExistence type="predicted"/>
<dbReference type="EMBL" id="SRYA01000028">
    <property type="protein sequence ID" value="TGY95523.1"/>
    <property type="molecule type" value="Genomic_DNA"/>
</dbReference>
<organism evidence="1 2">
    <name type="scientific">Petralouisia muris</name>
    <dbReference type="NCBI Taxonomy" id="3032872"/>
    <lineage>
        <taxon>Bacteria</taxon>
        <taxon>Bacillati</taxon>
        <taxon>Bacillota</taxon>
        <taxon>Clostridia</taxon>
        <taxon>Lachnospirales</taxon>
        <taxon>Lachnospiraceae</taxon>
        <taxon>Petralouisia</taxon>
    </lineage>
</organism>
<sequence>MKPKTVFITGASRGIGRAIAEKFAQAGYSLALNCRVSRQELDSLACRLHNTFHVPCLPLIGDVSDESFVNQAFQTIQQEFGKADVLINNAGISHIGLLTDMSLEEWNRVIQVNLTSLFCCCKYAIPAMVQDQSGSILNISSVWGAVGASCEVAYSASKGGVNSFTKALAKELAPSGISVNAIACGVIDTSMNQCFSKEEQRQLADEIPAGRFGSPEEAAELALSIVSAPSYLTGQVITLDGGWQ</sequence>
<dbReference type="Proteomes" id="UP000304953">
    <property type="component" value="Unassembled WGS sequence"/>
</dbReference>
<comment type="caution">
    <text evidence="1">The sequence shown here is derived from an EMBL/GenBank/DDBJ whole genome shotgun (WGS) entry which is preliminary data.</text>
</comment>
<reference evidence="1" key="1">
    <citation type="submission" date="2019-04" db="EMBL/GenBank/DDBJ databases">
        <title>Microbes associate with the intestines of laboratory mice.</title>
        <authorList>
            <person name="Navarre W."/>
            <person name="Wong E."/>
            <person name="Huang K."/>
            <person name="Tropini C."/>
            <person name="Ng K."/>
            <person name="Yu B."/>
        </authorList>
    </citation>
    <scope>NUCLEOTIDE SEQUENCE</scope>
    <source>
        <strain evidence="1">NM01_1-7b</strain>
    </source>
</reference>
<protein>
    <submittedName>
        <fullName evidence="1">SDR family oxidoreductase</fullName>
    </submittedName>
</protein>